<keyword evidence="5" id="KW-0736">Signalosome</keyword>
<dbReference type="Pfam" id="PF01399">
    <property type="entry name" value="PCI"/>
    <property type="match status" value="1"/>
</dbReference>
<organism evidence="8 9">
    <name type="scientific">Scytalidium lignicola</name>
    <name type="common">Hyphomycete</name>
    <dbReference type="NCBI Taxonomy" id="5539"/>
    <lineage>
        <taxon>Eukaryota</taxon>
        <taxon>Fungi</taxon>
        <taxon>Dikarya</taxon>
        <taxon>Ascomycota</taxon>
        <taxon>Pezizomycotina</taxon>
        <taxon>Leotiomycetes</taxon>
        <taxon>Leotiomycetes incertae sedis</taxon>
        <taxon>Scytalidium</taxon>
    </lineage>
</organism>
<comment type="caution">
    <text evidence="8">The sequence shown here is derived from an EMBL/GenBank/DDBJ whole genome shotgun (WGS) entry which is preliminary data.</text>
</comment>
<dbReference type="PANTHER" id="PTHR14145:SF2">
    <property type="entry name" value="COP9 SIGNALOSOME COMPLEX SUBUNIT 1"/>
    <property type="match status" value="1"/>
</dbReference>
<dbReference type="GO" id="GO:0005737">
    <property type="term" value="C:cytoplasm"/>
    <property type="evidence" value="ECO:0007669"/>
    <property type="project" value="UniProtKB-SubCell"/>
</dbReference>
<evidence type="ECO:0000256" key="5">
    <source>
        <dbReference type="ARBA" id="ARBA00022790"/>
    </source>
</evidence>
<dbReference type="Proteomes" id="UP000258309">
    <property type="component" value="Unassembled WGS sequence"/>
</dbReference>
<dbReference type="GO" id="GO:0008180">
    <property type="term" value="C:COP9 signalosome"/>
    <property type="evidence" value="ECO:0007669"/>
    <property type="project" value="UniProtKB-KW"/>
</dbReference>
<sequence>MASETPQSESKSRNQNVVTGRTRFERLLHIGTTSTVLGPEALRAALAEARAGRDVRRYVEARQCLEQVEGSGSAEVDSEGAARAWIESTEKRNRAETMRLEAELSGYKNNLIKESIRMGNEDLGKHYQGIGNLTLAAEAFGRMRQDISVARHIVDVSKYLIEIGIEQRNWFSVTSNVQKIRSVPSSDEEEKAIQPYLCAADGLAHVYMQDYQQAARDFLNTEPGMGLSCNTILSPNDIAIYGGLCALATMNRNELTSRVLENANFRTYLELEPHIRRAISSFVNGRYSACLNILESYRADYLLDIHLAEHVDYLYQLVRSKSIVQYFIPFSCVTLDSLDQAFGVPGKSLDEELVSMIRSGQLDARVDTQDRLLTSIPSAPRSALQQSSLVTARRYEREARLRIQHMNIVSADLEIKGGKRSQLASQPFGDLAWGAEGGRPGGMGGREIRARQVPGGFA</sequence>
<dbReference type="InterPro" id="IPR000717">
    <property type="entry name" value="PCI_dom"/>
</dbReference>
<dbReference type="OMA" id="RGIDEQW"/>
<keyword evidence="9" id="KW-1185">Reference proteome</keyword>
<feature type="non-terminal residue" evidence="8">
    <location>
        <position position="458"/>
    </location>
</feature>
<evidence type="ECO:0000256" key="1">
    <source>
        <dbReference type="ARBA" id="ARBA00004123"/>
    </source>
</evidence>
<feature type="domain" description="PCI" evidence="7">
    <location>
        <begin position="210"/>
        <end position="380"/>
    </location>
</feature>
<proteinExistence type="inferred from homology"/>
<gene>
    <name evidence="8" type="ORF">B7463_g4344</name>
</gene>
<evidence type="ECO:0000256" key="2">
    <source>
        <dbReference type="ARBA" id="ARBA00004496"/>
    </source>
</evidence>
<evidence type="ECO:0000313" key="9">
    <source>
        <dbReference type="Proteomes" id="UP000258309"/>
    </source>
</evidence>
<feature type="non-terminal residue" evidence="8">
    <location>
        <position position="1"/>
    </location>
</feature>
<dbReference type="PROSITE" id="PS50250">
    <property type="entry name" value="PCI"/>
    <property type="match status" value="1"/>
</dbReference>
<dbReference type="Gene3D" id="1.25.40.570">
    <property type="match status" value="1"/>
</dbReference>
<dbReference type="EMBL" id="NCSJ02000064">
    <property type="protein sequence ID" value="RFU31950.1"/>
    <property type="molecule type" value="Genomic_DNA"/>
</dbReference>
<dbReference type="SUPFAM" id="SSF46785">
    <property type="entry name" value="Winged helix' DNA-binding domain"/>
    <property type="match status" value="1"/>
</dbReference>
<evidence type="ECO:0000313" key="8">
    <source>
        <dbReference type="EMBL" id="RFU31950.1"/>
    </source>
</evidence>
<comment type="subcellular location">
    <subcellularLocation>
        <location evidence="2">Cytoplasm</location>
    </subcellularLocation>
    <subcellularLocation>
        <location evidence="1">Nucleus</location>
    </subcellularLocation>
</comment>
<protein>
    <recommendedName>
        <fullName evidence="7">PCI domain-containing protein</fullName>
    </recommendedName>
</protein>
<evidence type="ECO:0000256" key="3">
    <source>
        <dbReference type="ARBA" id="ARBA00008793"/>
    </source>
</evidence>
<dbReference type="OrthoDB" id="422427at2759"/>
<name>A0A3E2HEW9_SCYLI</name>
<keyword evidence="6" id="KW-0539">Nucleus</keyword>
<dbReference type="InterPro" id="IPR045135">
    <property type="entry name" value="Rpn7_N"/>
</dbReference>
<evidence type="ECO:0000259" key="7">
    <source>
        <dbReference type="PROSITE" id="PS50250"/>
    </source>
</evidence>
<dbReference type="InterPro" id="IPR036390">
    <property type="entry name" value="WH_DNA-bd_sf"/>
</dbReference>
<dbReference type="Pfam" id="PF10602">
    <property type="entry name" value="RPN7"/>
    <property type="match status" value="1"/>
</dbReference>
<dbReference type="PANTHER" id="PTHR14145">
    <property type="entry name" value="26S PROTESOME SUBUNIT 6"/>
    <property type="match status" value="1"/>
</dbReference>
<evidence type="ECO:0000256" key="4">
    <source>
        <dbReference type="ARBA" id="ARBA00022490"/>
    </source>
</evidence>
<dbReference type="SMART" id="SM00088">
    <property type="entry name" value="PINT"/>
    <property type="match status" value="1"/>
</dbReference>
<keyword evidence="4" id="KW-0963">Cytoplasm</keyword>
<dbReference type="STRING" id="5539.A0A3E2HEW9"/>
<dbReference type="AlphaFoldDB" id="A0A3E2HEW9"/>
<reference evidence="8 9" key="1">
    <citation type="submission" date="2018-05" db="EMBL/GenBank/DDBJ databases">
        <title>Draft genome sequence of Scytalidium lignicola DSM 105466, a ubiquitous saprotrophic fungus.</title>
        <authorList>
            <person name="Buettner E."/>
            <person name="Gebauer A.M."/>
            <person name="Hofrichter M."/>
            <person name="Liers C."/>
            <person name="Kellner H."/>
        </authorList>
    </citation>
    <scope>NUCLEOTIDE SEQUENCE [LARGE SCALE GENOMIC DNA]</scope>
    <source>
        <strain evidence="8 9">DSM 105466</strain>
    </source>
</reference>
<dbReference type="InterPro" id="IPR019585">
    <property type="entry name" value="Rpn7/CSN1"/>
</dbReference>
<accession>A0A3E2HEW9</accession>
<evidence type="ECO:0000256" key="6">
    <source>
        <dbReference type="ARBA" id="ARBA00023242"/>
    </source>
</evidence>
<comment type="similarity">
    <text evidence="3">Belongs to the CSN1 family.</text>
</comment>